<proteinExistence type="inferred from homology"/>
<dbReference type="InterPro" id="IPR002358">
    <property type="entry name" value="Ribosomal_uL6_CS"/>
</dbReference>
<evidence type="ECO:0000313" key="10">
    <source>
        <dbReference type="EMBL" id="MSS02307.1"/>
    </source>
</evidence>
<comment type="caution">
    <text evidence="10">The sequence shown here is derived from an EMBL/GenBank/DDBJ whole genome shotgun (WGS) entry which is preliminary data.</text>
</comment>
<comment type="similarity">
    <text evidence="1 6 7">Belongs to the universal ribosomal protein uL6 family.</text>
</comment>
<dbReference type="PANTHER" id="PTHR11655:SF14">
    <property type="entry name" value="LARGE RIBOSOMAL SUBUNIT PROTEIN UL6M"/>
    <property type="match status" value="1"/>
</dbReference>
<dbReference type="PRINTS" id="PR00059">
    <property type="entry name" value="RIBOSOMALL6"/>
</dbReference>
<dbReference type="PROSITE" id="PS00525">
    <property type="entry name" value="RIBOSOMAL_L6_1"/>
    <property type="match status" value="1"/>
</dbReference>
<evidence type="ECO:0000256" key="8">
    <source>
        <dbReference type="RuleBase" id="RU003870"/>
    </source>
</evidence>
<dbReference type="AlphaFoldDB" id="A0A7X2N4F8"/>
<dbReference type="PANTHER" id="PTHR11655">
    <property type="entry name" value="60S/50S RIBOSOMAL PROTEIN L6/L9"/>
    <property type="match status" value="1"/>
</dbReference>
<evidence type="ECO:0000256" key="7">
    <source>
        <dbReference type="RuleBase" id="RU003869"/>
    </source>
</evidence>
<dbReference type="Pfam" id="PF00347">
    <property type="entry name" value="Ribosomal_L6"/>
    <property type="match status" value="2"/>
</dbReference>
<dbReference type="EMBL" id="VUMM01000027">
    <property type="protein sequence ID" value="MSS02307.1"/>
    <property type="molecule type" value="Genomic_DNA"/>
</dbReference>
<keyword evidence="4 6" id="KW-0689">Ribosomal protein</keyword>
<organism evidence="10 11">
    <name type="scientific">Floccifex porci</name>
    <dbReference type="NCBI Taxonomy" id="2606629"/>
    <lineage>
        <taxon>Bacteria</taxon>
        <taxon>Bacillati</taxon>
        <taxon>Bacillota</taxon>
        <taxon>Erysipelotrichia</taxon>
        <taxon>Erysipelotrichales</taxon>
        <taxon>Erysipelotrichaceae</taxon>
        <taxon>Floccifex</taxon>
    </lineage>
</organism>
<dbReference type="GO" id="GO:0019843">
    <property type="term" value="F:rRNA binding"/>
    <property type="evidence" value="ECO:0007669"/>
    <property type="project" value="UniProtKB-UniRule"/>
</dbReference>
<dbReference type="InterPro" id="IPR000702">
    <property type="entry name" value="Ribosomal_uL6-like"/>
</dbReference>
<dbReference type="NCBIfam" id="TIGR03654">
    <property type="entry name" value="L6_bact"/>
    <property type="match status" value="1"/>
</dbReference>
<dbReference type="InterPro" id="IPR036789">
    <property type="entry name" value="Ribosomal_uL6-like_a/b-dom_sf"/>
</dbReference>
<evidence type="ECO:0000256" key="5">
    <source>
        <dbReference type="ARBA" id="ARBA00023274"/>
    </source>
</evidence>
<evidence type="ECO:0000256" key="3">
    <source>
        <dbReference type="ARBA" id="ARBA00022884"/>
    </source>
</evidence>
<dbReference type="Proteomes" id="UP000470082">
    <property type="component" value="Unassembled WGS sequence"/>
</dbReference>
<feature type="domain" description="Large ribosomal subunit protein uL6 alpha-beta" evidence="9">
    <location>
        <begin position="11"/>
        <end position="83"/>
    </location>
</feature>
<dbReference type="GO" id="GO:0003735">
    <property type="term" value="F:structural constituent of ribosome"/>
    <property type="evidence" value="ECO:0007669"/>
    <property type="project" value="UniProtKB-UniRule"/>
</dbReference>
<dbReference type="InterPro" id="IPR019906">
    <property type="entry name" value="Ribosomal_uL6_bac-type"/>
</dbReference>
<accession>A0A7X2N4F8</accession>
<comment type="subunit">
    <text evidence="6">Part of the 50S ribosomal subunit.</text>
</comment>
<protein>
    <recommendedName>
        <fullName evidence="6">Large ribosomal subunit protein uL6</fullName>
    </recommendedName>
</protein>
<comment type="function">
    <text evidence="6 8">This protein binds to the 23S rRNA, and is important in its secondary structure. It is located near the subunit interface in the base of the L7/L12 stalk, and near the tRNA binding site of the peptidyltransferase center.</text>
</comment>
<evidence type="ECO:0000259" key="9">
    <source>
        <dbReference type="Pfam" id="PF00347"/>
    </source>
</evidence>
<evidence type="ECO:0000256" key="1">
    <source>
        <dbReference type="ARBA" id="ARBA00009356"/>
    </source>
</evidence>
<name>A0A7X2N4F8_9FIRM</name>
<dbReference type="SUPFAM" id="SSF56053">
    <property type="entry name" value="Ribosomal protein L6"/>
    <property type="match status" value="2"/>
</dbReference>
<evidence type="ECO:0000256" key="6">
    <source>
        <dbReference type="HAMAP-Rule" id="MF_01365"/>
    </source>
</evidence>
<keyword evidence="3 6" id="KW-0694">RNA-binding</keyword>
<dbReference type="HAMAP" id="MF_01365_B">
    <property type="entry name" value="Ribosomal_uL6_B"/>
    <property type="match status" value="1"/>
</dbReference>
<sequence>MSRIGNKLITIPAGVTVEVAAGNEVTVKGPKGTLTRTFSDLMDIQVEENVVTVKRPNDQKTTKQLHGTTRALLHNMVVGVSEGYKKELKLVGIGFRTAVKGNTLTLTVGYSHQVEMEIPAGLEVTCLDAAGKVSPTDIQIKGIDKQLVGQFAAEVRAVRKPEPYKGKGIRYKDEAVRRKEGKTAGKK</sequence>
<dbReference type="GO" id="GO:0022625">
    <property type="term" value="C:cytosolic large ribosomal subunit"/>
    <property type="evidence" value="ECO:0007669"/>
    <property type="project" value="UniProtKB-UniRule"/>
</dbReference>
<dbReference type="PIRSF" id="PIRSF002162">
    <property type="entry name" value="Ribosomal_L6"/>
    <property type="match status" value="1"/>
</dbReference>
<evidence type="ECO:0000313" key="11">
    <source>
        <dbReference type="Proteomes" id="UP000470082"/>
    </source>
</evidence>
<dbReference type="RefSeq" id="WP_154461385.1">
    <property type="nucleotide sequence ID" value="NZ_JAQYTQ010000023.1"/>
</dbReference>
<keyword evidence="2 6" id="KW-0699">rRNA-binding</keyword>
<keyword evidence="11" id="KW-1185">Reference proteome</keyword>
<evidence type="ECO:0000256" key="4">
    <source>
        <dbReference type="ARBA" id="ARBA00022980"/>
    </source>
</evidence>
<dbReference type="InterPro" id="IPR020040">
    <property type="entry name" value="Ribosomal_uL6_a/b-dom"/>
</dbReference>
<dbReference type="FunFam" id="3.90.930.12:FF:000002">
    <property type="entry name" value="50S ribosomal protein L6"/>
    <property type="match status" value="1"/>
</dbReference>
<dbReference type="Gene3D" id="3.90.930.12">
    <property type="entry name" value="Ribosomal protein L6, alpha-beta domain"/>
    <property type="match status" value="2"/>
</dbReference>
<dbReference type="FunFam" id="3.90.930.12:FF:000001">
    <property type="entry name" value="50S ribosomal protein L6"/>
    <property type="match status" value="1"/>
</dbReference>
<evidence type="ECO:0000256" key="2">
    <source>
        <dbReference type="ARBA" id="ARBA00022730"/>
    </source>
</evidence>
<gene>
    <name evidence="6" type="primary">rplF</name>
    <name evidence="10" type="ORF">FYJ50_09445</name>
</gene>
<reference evidence="10 11" key="1">
    <citation type="submission" date="2019-08" db="EMBL/GenBank/DDBJ databases">
        <title>In-depth cultivation of the pig gut microbiome towards novel bacterial diversity and tailored functional studies.</title>
        <authorList>
            <person name="Wylensek D."/>
            <person name="Hitch T.C.A."/>
            <person name="Clavel T."/>
        </authorList>
    </citation>
    <scope>NUCLEOTIDE SEQUENCE [LARGE SCALE GENOMIC DNA]</scope>
    <source>
        <strain evidence="10 11">LKV-178-WT-2G</strain>
    </source>
</reference>
<dbReference type="GO" id="GO:0002181">
    <property type="term" value="P:cytoplasmic translation"/>
    <property type="evidence" value="ECO:0007669"/>
    <property type="project" value="TreeGrafter"/>
</dbReference>
<keyword evidence="5 6" id="KW-0687">Ribonucleoprotein</keyword>
<feature type="domain" description="Large ribosomal subunit protein uL6 alpha-beta" evidence="9">
    <location>
        <begin position="91"/>
        <end position="171"/>
    </location>
</feature>